<feature type="compositionally biased region" description="Basic and acidic residues" evidence="1">
    <location>
        <begin position="168"/>
        <end position="178"/>
    </location>
</feature>
<feature type="region of interest" description="Disordered" evidence="1">
    <location>
        <begin position="57"/>
        <end position="213"/>
    </location>
</feature>
<feature type="region of interest" description="Disordered" evidence="1">
    <location>
        <begin position="1"/>
        <end position="20"/>
    </location>
</feature>
<keyword evidence="3" id="KW-1185">Reference proteome</keyword>
<feature type="non-terminal residue" evidence="2">
    <location>
        <position position="245"/>
    </location>
</feature>
<feature type="non-terminal residue" evidence="2">
    <location>
        <position position="1"/>
    </location>
</feature>
<reference evidence="2 3" key="1">
    <citation type="submission" date="2024-02" db="EMBL/GenBank/DDBJ databases">
        <authorList>
            <person name="Chen Y."/>
            <person name="Shah S."/>
            <person name="Dougan E. K."/>
            <person name="Thang M."/>
            <person name="Chan C."/>
        </authorList>
    </citation>
    <scope>NUCLEOTIDE SEQUENCE [LARGE SCALE GENOMIC DNA]</scope>
</reference>
<feature type="compositionally biased region" description="Basic and acidic residues" evidence="1">
    <location>
        <begin position="202"/>
        <end position="213"/>
    </location>
</feature>
<name>A0ABP0KNI4_9DINO</name>
<evidence type="ECO:0000313" key="3">
    <source>
        <dbReference type="Proteomes" id="UP001642464"/>
    </source>
</evidence>
<feature type="compositionally biased region" description="Polar residues" evidence="1">
    <location>
        <begin position="1"/>
        <end position="11"/>
    </location>
</feature>
<comment type="caution">
    <text evidence="2">The sequence shown here is derived from an EMBL/GenBank/DDBJ whole genome shotgun (WGS) entry which is preliminary data.</text>
</comment>
<organism evidence="2 3">
    <name type="scientific">Durusdinium trenchii</name>
    <dbReference type="NCBI Taxonomy" id="1381693"/>
    <lineage>
        <taxon>Eukaryota</taxon>
        <taxon>Sar</taxon>
        <taxon>Alveolata</taxon>
        <taxon>Dinophyceae</taxon>
        <taxon>Suessiales</taxon>
        <taxon>Symbiodiniaceae</taxon>
        <taxon>Durusdinium</taxon>
    </lineage>
</organism>
<evidence type="ECO:0000313" key="2">
    <source>
        <dbReference type="EMBL" id="CAK9027534.1"/>
    </source>
</evidence>
<dbReference type="Proteomes" id="UP001642464">
    <property type="component" value="Unassembled WGS sequence"/>
</dbReference>
<sequence>RETEPQKTQAAGVSADEVQDEADWLVSSPDDHLRDGEARSVDDALEEGNIRSIAMEQQVDFNPESQKTSQRRVLENAPEHISPERDPVEAGGRTEILKQTINIDVKKAMPKAPSRYAQLQQRASRSPAASPLANSPRRSPSGAVRLENSPRSSSRSQRSPRGPFWVAKKAETTRETEPQKTQAAGVSADEVQDEADWLVSSPDDHLRDGEARSVDDALEEGNIRSIAMEQQVDFNPESQKTSQRR</sequence>
<gene>
    <name evidence="2" type="ORF">SCF082_LOCUS17963</name>
</gene>
<accession>A0ABP0KNI4</accession>
<proteinExistence type="predicted"/>
<evidence type="ECO:0000256" key="1">
    <source>
        <dbReference type="SAM" id="MobiDB-lite"/>
    </source>
</evidence>
<feature type="compositionally biased region" description="Low complexity" evidence="1">
    <location>
        <begin position="149"/>
        <end position="161"/>
    </location>
</feature>
<feature type="compositionally biased region" description="Polar residues" evidence="1">
    <location>
        <begin position="59"/>
        <end position="68"/>
    </location>
</feature>
<feature type="compositionally biased region" description="Low complexity" evidence="1">
    <location>
        <begin position="122"/>
        <end position="141"/>
    </location>
</feature>
<feature type="compositionally biased region" description="Basic and acidic residues" evidence="1">
    <location>
        <begin position="72"/>
        <end position="88"/>
    </location>
</feature>
<dbReference type="EMBL" id="CAXAMM010011956">
    <property type="protein sequence ID" value="CAK9027534.1"/>
    <property type="molecule type" value="Genomic_DNA"/>
</dbReference>
<protein>
    <submittedName>
        <fullName evidence="2">Uncharacterized protein</fullName>
    </submittedName>
</protein>